<accession>A0A512ME63</accession>
<dbReference type="Proteomes" id="UP000321577">
    <property type="component" value="Unassembled WGS sequence"/>
</dbReference>
<evidence type="ECO:0000259" key="1">
    <source>
        <dbReference type="Pfam" id="PF13360"/>
    </source>
</evidence>
<dbReference type="InterPro" id="IPR015943">
    <property type="entry name" value="WD40/YVTN_repeat-like_dom_sf"/>
</dbReference>
<dbReference type="Gene3D" id="2.130.10.10">
    <property type="entry name" value="YVTN repeat-like/Quinoprotein amine dehydrogenase"/>
    <property type="match status" value="1"/>
</dbReference>
<feature type="domain" description="Pyrrolo-quinoline quinone repeat" evidence="1">
    <location>
        <begin position="13"/>
        <end position="78"/>
    </location>
</feature>
<proteinExistence type="predicted"/>
<dbReference type="InterPro" id="IPR011047">
    <property type="entry name" value="Quinoprotein_ADH-like_sf"/>
</dbReference>
<organism evidence="2 3">
    <name type="scientific">Brevifollis gellanilyticus</name>
    <dbReference type="NCBI Taxonomy" id="748831"/>
    <lineage>
        <taxon>Bacteria</taxon>
        <taxon>Pseudomonadati</taxon>
        <taxon>Verrucomicrobiota</taxon>
        <taxon>Verrucomicrobiia</taxon>
        <taxon>Verrucomicrobiales</taxon>
        <taxon>Verrucomicrobiaceae</taxon>
    </lineage>
</organism>
<gene>
    <name evidence="2" type="ORF">BGE01nite_43140</name>
</gene>
<evidence type="ECO:0000313" key="2">
    <source>
        <dbReference type="EMBL" id="GEP45023.1"/>
    </source>
</evidence>
<protein>
    <recommendedName>
        <fullName evidence="1">Pyrrolo-quinoline quinone repeat domain-containing protein</fullName>
    </recommendedName>
</protein>
<dbReference type="InterPro" id="IPR002372">
    <property type="entry name" value="PQQ_rpt_dom"/>
</dbReference>
<comment type="caution">
    <text evidence="2">The sequence shown here is derived from an EMBL/GenBank/DDBJ whole genome shotgun (WGS) entry which is preliminary data.</text>
</comment>
<sequence>MSIPDLIFTGFNKRVAALDRHTGQIVWQWSAHTGSSYTSLMLDDDRLIVSVHGYMYALDALTGRQLWFNEMSGFGYGVASLASVNGTSNGHLITAYSEEQASSSAAGAGGASAGA</sequence>
<name>A0A512ME63_9BACT</name>
<dbReference type="SUPFAM" id="SSF50998">
    <property type="entry name" value="Quinoprotein alcohol dehydrogenase-like"/>
    <property type="match status" value="1"/>
</dbReference>
<dbReference type="RefSeq" id="WP_170266961.1">
    <property type="nucleotide sequence ID" value="NZ_BKAG01000040.1"/>
</dbReference>
<keyword evidence="3" id="KW-1185">Reference proteome</keyword>
<evidence type="ECO:0000313" key="3">
    <source>
        <dbReference type="Proteomes" id="UP000321577"/>
    </source>
</evidence>
<reference evidence="2 3" key="1">
    <citation type="submission" date="2019-07" db="EMBL/GenBank/DDBJ databases">
        <title>Whole genome shotgun sequence of Brevifollis gellanilyticus NBRC 108608.</title>
        <authorList>
            <person name="Hosoyama A."/>
            <person name="Uohara A."/>
            <person name="Ohji S."/>
            <person name="Ichikawa N."/>
        </authorList>
    </citation>
    <scope>NUCLEOTIDE SEQUENCE [LARGE SCALE GENOMIC DNA]</scope>
    <source>
        <strain evidence="2 3">NBRC 108608</strain>
    </source>
</reference>
<dbReference type="Pfam" id="PF13360">
    <property type="entry name" value="PQQ_2"/>
    <property type="match status" value="1"/>
</dbReference>
<dbReference type="EMBL" id="BKAG01000040">
    <property type="protein sequence ID" value="GEP45023.1"/>
    <property type="molecule type" value="Genomic_DNA"/>
</dbReference>
<dbReference type="AlphaFoldDB" id="A0A512ME63"/>